<evidence type="ECO:0000313" key="13">
    <source>
        <dbReference type="Proteomes" id="UP000230066"/>
    </source>
</evidence>
<dbReference type="InterPro" id="IPR012334">
    <property type="entry name" value="Pectin_lyas_fold"/>
</dbReference>
<dbReference type="Pfam" id="PF24606">
    <property type="entry name" value="CEMIP_beta-hel"/>
    <property type="match status" value="2"/>
</dbReference>
<dbReference type="Pfam" id="PF10162">
    <property type="entry name" value="G8"/>
    <property type="match status" value="2"/>
</dbReference>
<reference evidence="12" key="1">
    <citation type="submission" date="2019-03" db="EMBL/GenBank/DDBJ databases">
        <title>Improved annotation for the trematode Fasciola hepatica.</title>
        <authorList>
            <person name="Choi Y.-J."/>
            <person name="Martin J."/>
            <person name="Mitreva M."/>
        </authorList>
    </citation>
    <scope>NUCLEOTIDE SEQUENCE [LARGE SCALE GENOMIC DNA]</scope>
</reference>
<keyword evidence="5" id="KW-0812">Transmembrane</keyword>
<dbReference type="InterPro" id="IPR011050">
    <property type="entry name" value="Pectin_lyase_fold/virulence"/>
</dbReference>
<evidence type="ECO:0000256" key="5">
    <source>
        <dbReference type="ARBA" id="ARBA00022692"/>
    </source>
</evidence>
<dbReference type="Gene3D" id="2.60.40.10">
    <property type="entry name" value="Immunoglobulins"/>
    <property type="match status" value="6"/>
</dbReference>
<keyword evidence="7" id="KW-1133">Transmembrane helix</keyword>
<dbReference type="SMART" id="SM01225">
    <property type="entry name" value="G8"/>
    <property type="match status" value="2"/>
</dbReference>
<evidence type="ECO:0000256" key="3">
    <source>
        <dbReference type="ARBA" id="ARBA00004316"/>
    </source>
</evidence>
<evidence type="ECO:0000256" key="6">
    <source>
        <dbReference type="ARBA" id="ARBA00022729"/>
    </source>
</evidence>
<evidence type="ECO:0000256" key="9">
    <source>
        <dbReference type="ARBA" id="ARBA00023180"/>
    </source>
</evidence>
<dbReference type="GO" id="GO:0005886">
    <property type="term" value="C:plasma membrane"/>
    <property type="evidence" value="ECO:0007669"/>
    <property type="project" value="UniProtKB-SubCell"/>
</dbReference>
<dbReference type="CDD" id="cd00102">
    <property type="entry name" value="IPT"/>
    <property type="match status" value="1"/>
</dbReference>
<evidence type="ECO:0000256" key="4">
    <source>
        <dbReference type="ARBA" id="ARBA00022475"/>
    </source>
</evidence>
<dbReference type="Proteomes" id="UP000230066">
    <property type="component" value="Unassembled WGS sequence"/>
</dbReference>
<evidence type="ECO:0000313" key="12">
    <source>
        <dbReference type="EMBL" id="THD28350.1"/>
    </source>
</evidence>
<keyword evidence="13" id="KW-1185">Reference proteome</keyword>
<dbReference type="InterPro" id="IPR013783">
    <property type="entry name" value="Ig-like_fold"/>
</dbReference>
<dbReference type="InterPro" id="IPR002909">
    <property type="entry name" value="IPT_dom"/>
</dbReference>
<keyword evidence="10" id="KW-0966">Cell projection</keyword>
<dbReference type="InterPro" id="IPR006626">
    <property type="entry name" value="PbH1"/>
</dbReference>
<evidence type="ECO:0000256" key="1">
    <source>
        <dbReference type="ARBA" id="ARBA00004167"/>
    </source>
</evidence>
<evidence type="ECO:0000256" key="7">
    <source>
        <dbReference type="ARBA" id="ARBA00022989"/>
    </source>
</evidence>
<dbReference type="Pfam" id="PF01833">
    <property type="entry name" value="TIG"/>
    <property type="match status" value="6"/>
</dbReference>
<dbReference type="InterPro" id="IPR014756">
    <property type="entry name" value="Ig_E-set"/>
</dbReference>
<evidence type="ECO:0000256" key="10">
    <source>
        <dbReference type="ARBA" id="ARBA00023273"/>
    </source>
</evidence>
<dbReference type="Gene3D" id="2.60.40.420">
    <property type="entry name" value="Cupredoxins - blue copper proteins"/>
    <property type="match status" value="1"/>
</dbReference>
<proteinExistence type="predicted"/>
<dbReference type="EMBL" id="JXXN02000174">
    <property type="protein sequence ID" value="THD28350.1"/>
    <property type="molecule type" value="Genomic_DNA"/>
</dbReference>
<dbReference type="PROSITE" id="PS51484">
    <property type="entry name" value="G8"/>
    <property type="match status" value="2"/>
</dbReference>
<accession>A0A4E0S3Z0</accession>
<gene>
    <name evidence="12" type="ORF">D915_000873</name>
</gene>
<dbReference type="InterPro" id="IPR055401">
    <property type="entry name" value="CEMIP_beta-hel_dom"/>
</dbReference>
<dbReference type="GO" id="GO:0042995">
    <property type="term" value="C:cell projection"/>
    <property type="evidence" value="ECO:0007669"/>
    <property type="project" value="UniProtKB-SubCell"/>
</dbReference>
<dbReference type="PANTHER" id="PTHR46769">
    <property type="entry name" value="POLYCYSTIC KIDNEY AND HEPATIC DISEASE 1 (AUTOSOMAL RECESSIVE)-LIKE 1"/>
    <property type="match status" value="1"/>
</dbReference>
<keyword evidence="6" id="KW-0732">Signal</keyword>
<sequence>MTVTTVTATQLQTYLEEQMQMKGFVVTISEQSANALVAEIIFPVGFGDVPLLEVITTPSDPWSVQVSEVQQGLAPITGIIRPTYMGYPSMLTYPVDGTIDEVRSSYMSLRQTICPQRLTNVDRKKYFFVEDFEAPGTGWRTADVPAFCGSYSLFSPYWFNLPATVDLARYPYDSVNTLSSNVAIIRDARWPDGVQSTITRLQRAMNPPNGTISLSFMGIPLPRTSEYVLRITGTGFNASRPDANELHWLGSDNQTVEIIQAKTATEIQLEFYSLPQAQIKAGSQKARLLVETFGFSDAINVDLGSDEATITSITPSTSTLGGNIAVDIVGARFDPHTLRVRFGTIECPVKTANATTITCFVPETDSNGDVAVTVEQLGIVISGSATFNYDATITPVLSSAYPNTSIPLAGGVEVTVNGSNFVEGCTVSIGEVTVNNFTAKSETQLIFHAPRQARTGDYPILVWSPAGGRSISNVNLTYVLNVVNVSEQWGSWMGGKILNVDGNGFSPFTKVFLRATDDQVYTCVGPREAACETTHRSSTQIQCRLQPTKRVHKITNSDTNPNYGANYKWNPSTLVIIQGDTVQWEWTSPLTTKPISIYQVKSVLEPVPIPNGFSGQISSQGRYSKEFLVPGTYIYASGADYVMIAAIRVLPFGDCLTEVVVLDGENEAEHIQVKPPPLDAPSSSCPGPAPCTALANSSLMSSRYTFVLRGCLTPTVDSFVPHNGAADTTITINAPAMANCPDMVEVRMGGAMCNLLTEAGVTNSTYLSCKIGDDNAANASLLAGAPLQLEVFHREMGYPIVVGTSDPLSRIFFFLPQISASNVVQNGSILGGGTLNIAGSGFEAGQLDHIKINLGTNKHPCKPINVASGTVTCIIELTDPNSLSSTDPLKAVIDVQVFNNWTLQWIPVNCSLAASCLYTFDLQQTPQVNLIEPREITNSSTSLHINGEKLLLNNETVADLSIAAGGVCCTQITALGDGQGITCTLNGSLPYGENSIVLINRIRGAALISNTLKLTSGIKVDSVTPSMGSFAGGTLVCLTGNGLDAPNIEVRFGDNICTVSANVNKTSNKLCCLTPQSSLPLDGGSTTVVTVSGQIVGSSTSSQLTNAFTYSTDYTPQITGALVEVITKSDDSKISQVTISGTLLTAHTNESVDVTLGDALRCQVTEQTDSQVVCTTNDLQAGTYLVNLVNPGSGRASSTTQVTVALNLASVTPNSGSLLGDQTVTLAGTGFAGNLTNITICGKPCGLVRGNSVDLQCRTARSATNADALCDVVASIPGSSGAAQAVTLSNAFNYLGSLTPTVTSVQPLTGGTAGGTMVTIQGNSLSAPNGTQVQIGESECIIQSASATTIVCQTGPHLPAGKVTVNVIVGDKGRAAGNFLYYYVDRWSSPYTWNNSPPPIEGDFVVIGEAQQVMLDQDTPVLTMVLISGGTLFFDPSQDVELKAKYIVVINNGKFQIGTEAEPHPSQATVTLFGHVREKELPLFGAKVLALRNGTFDLHGMPRAVTWTRLAQTANVGSQTLVLTNPVDWQPGEKIVITSTGGRNSHGENEEHEIQSVSADNRTLTLVGTIAYRKLSLTINYTGGVSGFFSAEVGLLTRNVVIRGDSNSTVPSSVPQCPADFSTGQFATQTCYQGNPTDQMGVDQFGGHLHIGGPIVNSDAVRAHISYVEFTYMGQAFRLGRYPIHFHLNGRMNGTYVKGCSIHTAFNRAINVHNTHQVLIENNVVHDVMGGALFLEDGLEQENVIQYNLFVHVKKTSSLLTDDVVPAAYWITHPYNIVRHNVAAGGTNFGFWYRMLENPTGPSTTTTVCPRIARMGVFENNTVHSQGWFALWIHEIYYPTTDGVCGSVKWDKAVFRKLFAWNNNKGPECVNCGNVQFEDMLLVNNVEAGIEGKLLKNSNVYNQLIGPVYRNVYVVGHEESINSDEQKCNSRAVIPPWSPGLRVEDMTMRNFNGPNCTAIYGTVITCQCILLCGGYEYRMKNITWENTDNRAEFRWASDFVLRDEDSSLVAGISGLDPMNGALIMPYAPHLPTEKCGPTAPGAGDLGTAYGQGAVRGVRCQPEVTAIRYSVDVLLPTQAVGSDMLVTILGGGTQTVPFKKDGLTEKKGWMTTLVNNYTFEVGWRSQPSFTNLSYVAHVENFRDNDYVIVRHVGFDRKPDRVQILLGGAETVASTVPLDPVLNESGAHYYNETGKYLEYLLKCPPHPALFVSTQLKFTAYVCFYPNCTSPEEVRSGGSLTRPANAVFWSNASTWTGSLGPVPTNGSSLTIPSSTWLVLDTSITIRLVTIVIEGSLEIISGTADHQKVYDISFNQMVLKGGRLLAGITPETPLTNANLTLTLLGSINDSDAFSDMSGPTIGPKSIANYGQMLMHADRKIPTWTRLARTAAVGSNQLVLETPVNNWKVGERIAVATTSKDYLQCETRTIHSISDDNLTIKLVDQLQYTHLAYNEVYGKYEFKTGAEVAILSSNIVIQGDETSDASKFGGRILVSGSLIGTDFVLGQLKLSGVHLKNMGQSTFLAVTDARLPVAFLNAGDLIGSYLNSTIFENSYSTAIGAYGTNGLIVTDSVIYNTTGSGIALSGSGHRLIRNAIIRTGWSGEMATGEALSSPDIVFQAGVDIFNAPDTVLQDIAVAGAERIGLMTKGFSCTDNVDQYWQRVVVHSCMVGILITDVSSNCTTIANVKVYSATEFSVYFHVTSSIIGTNMQLVDNRGGIYTYVGTPNGRSGEMHGKTVQLQNSLLVGHSGLQLCTDAPRPEVIKISPGLKGIYSPTGGHLGMVSSQFLSAMSNIVTMALVDWTSEFSLGGGSFIRNITVAKYGNICPGIPDAFWRTDTANEDGIQPTYFESVTVIDVDTNYITYYDQPKQKNINFEKCGDMECDGYKKVLIMDKDGTLFGQPTTILPRSEWQWGKDPSYGVGNSKVPIRMTSRPDGTKVAVDTQWPQKGVIRDKSCQYVDTMQAYKCGNALDHRVLLIESLDEDRILRRIAPVAFATDGLETNYLDLINGPADHGRCSSYTCMKRLSAFFAFVARGKNFLCYFTGTPPQKIRLSIFQPDATYAVRVGIDYSVAGRLDVYENGVYVFPKNGAYNDKNQMIFNAPTTTGQYMPKPESDPSGTNYFDTKTETLYVVIKGLSVVEIRYQPLIIISFGIPAMTEADFYGSNVVDNMAKFLGIPSSRIRIAKIVSESSGGSRRRRAAATLNVQLEISEPPSATAQPINTSLPAAQSTVQTQPTLLETVSAKLVNSVQTNGLSSALNTTISGVQLVEPPPQPGSERWQVLASSTSGVSSTPQVIQIPYSAEISVNATVVEGEPFTILLSTSDAGNTHVSKLGTGTDPWKYSLFGSQTVAGFASVNNAPFSSTNNGYTILEKAYVNSTGTHQLSVTIADPSSTTVLNKSITFTVSARKFDLKASLIGQEEQNNGTSGKTTILLQFRVQMFDKSTGRNSESLDWRGFTWKLVAGLCSDTGSPSFVGSTVSSVLADYHWNTSVPKTNDKYTFCFNLNAYQSNESDTVVSEYTPPPYSLDYQTSSGTTQANYVKLVRLTFPGTLASISAVIDKFKEAVKTKVLALCPSVTISDITLSEGSILTDVTMNSNSESSLITASQTVQDSVNAGTMTIVVDGIQFTATNTVTTTNPTSTGNRGKHIHWAFGLNILNLVRWVLI</sequence>
<keyword evidence="8" id="KW-0472">Membrane</keyword>
<dbReference type="SUPFAM" id="SSF49503">
    <property type="entry name" value="Cupredoxins"/>
    <property type="match status" value="1"/>
</dbReference>
<comment type="subcellular location">
    <subcellularLocation>
        <location evidence="2">Cell membrane</location>
    </subcellularLocation>
    <subcellularLocation>
        <location evidence="3">Cell projection</location>
    </subcellularLocation>
    <subcellularLocation>
        <location evidence="1">Membrane</location>
        <topology evidence="1">Single-pass membrane protein</topology>
    </subcellularLocation>
</comment>
<evidence type="ECO:0000259" key="11">
    <source>
        <dbReference type="PROSITE" id="PS51484"/>
    </source>
</evidence>
<dbReference type="SMART" id="SM00710">
    <property type="entry name" value="PbH1"/>
    <property type="match status" value="7"/>
</dbReference>
<organism evidence="12 13">
    <name type="scientific">Fasciola hepatica</name>
    <name type="common">Liver fluke</name>
    <dbReference type="NCBI Taxonomy" id="6192"/>
    <lineage>
        <taxon>Eukaryota</taxon>
        <taxon>Metazoa</taxon>
        <taxon>Spiralia</taxon>
        <taxon>Lophotrochozoa</taxon>
        <taxon>Platyhelminthes</taxon>
        <taxon>Trematoda</taxon>
        <taxon>Digenea</taxon>
        <taxon>Plagiorchiida</taxon>
        <taxon>Echinostomata</taxon>
        <taxon>Echinostomatoidea</taxon>
        <taxon>Fasciolidae</taxon>
        <taxon>Fasciola</taxon>
    </lineage>
</organism>
<comment type="caution">
    <text evidence="12">The sequence shown here is derived from an EMBL/GenBank/DDBJ whole genome shotgun (WGS) entry which is preliminary data.</text>
</comment>
<dbReference type="InterPro" id="IPR008972">
    <property type="entry name" value="Cupredoxin"/>
</dbReference>
<dbReference type="InterPro" id="IPR052387">
    <property type="entry name" value="Fibrocystin"/>
</dbReference>
<dbReference type="InterPro" id="IPR019316">
    <property type="entry name" value="G8_domain"/>
</dbReference>
<evidence type="ECO:0000256" key="8">
    <source>
        <dbReference type="ARBA" id="ARBA00023136"/>
    </source>
</evidence>
<dbReference type="CDD" id="cd00603">
    <property type="entry name" value="IPT_PCSR"/>
    <property type="match status" value="6"/>
</dbReference>
<dbReference type="SUPFAM" id="SSF51126">
    <property type="entry name" value="Pectin lyase-like"/>
    <property type="match status" value="2"/>
</dbReference>
<feature type="domain" description="G8" evidence="11">
    <location>
        <begin position="2250"/>
        <end position="2384"/>
    </location>
</feature>
<feature type="domain" description="G8" evidence="11">
    <location>
        <begin position="1391"/>
        <end position="1512"/>
    </location>
</feature>
<keyword evidence="4" id="KW-1003">Cell membrane</keyword>
<dbReference type="PANTHER" id="PTHR46769:SF2">
    <property type="entry name" value="FIBROCYSTIN-L ISOFORM 2 PRECURSOR-RELATED"/>
    <property type="match status" value="1"/>
</dbReference>
<dbReference type="SMART" id="SM00429">
    <property type="entry name" value="IPT"/>
    <property type="match status" value="4"/>
</dbReference>
<dbReference type="SUPFAM" id="SSF81296">
    <property type="entry name" value="E set domains"/>
    <property type="match status" value="5"/>
</dbReference>
<dbReference type="Gene3D" id="2.160.20.10">
    <property type="entry name" value="Single-stranded right-handed beta-helix, Pectin lyase-like"/>
    <property type="match status" value="1"/>
</dbReference>
<protein>
    <recommendedName>
        <fullName evidence="11">G8 domain-containing protein</fullName>
    </recommendedName>
</protein>
<evidence type="ECO:0000256" key="2">
    <source>
        <dbReference type="ARBA" id="ARBA00004236"/>
    </source>
</evidence>
<keyword evidence="9" id="KW-0325">Glycoprotein</keyword>
<name>A0A4E0S3Z0_FASHE</name>